<dbReference type="SUPFAM" id="SSF53850">
    <property type="entry name" value="Periplasmic binding protein-like II"/>
    <property type="match status" value="1"/>
</dbReference>
<evidence type="ECO:0000313" key="4">
    <source>
        <dbReference type="Proteomes" id="UP000328092"/>
    </source>
</evidence>
<dbReference type="AlphaFoldDB" id="A0A508TD01"/>
<evidence type="ECO:0000256" key="1">
    <source>
        <dbReference type="ARBA" id="ARBA00006987"/>
    </source>
</evidence>
<dbReference type="Gene3D" id="3.40.190.150">
    <property type="entry name" value="Bordetella uptake gene, domain 1"/>
    <property type="match status" value="1"/>
</dbReference>
<feature type="chain" id="PRO_5021394737" description="Tripartite tricarboxylate transporter family receptor" evidence="2">
    <location>
        <begin position="26"/>
        <end position="325"/>
    </location>
</feature>
<reference evidence="3" key="1">
    <citation type="submission" date="2019-02" db="EMBL/GenBank/DDBJ databases">
        <authorList>
            <person name="Pothier F.J."/>
        </authorList>
    </citation>
    <scope>NUCLEOTIDE SEQUENCE</scope>
    <source>
        <strain evidence="3">CI-1B</strain>
    </source>
</reference>
<dbReference type="Proteomes" id="UP000328092">
    <property type="component" value="Unassembled WGS sequence"/>
</dbReference>
<keyword evidence="4" id="KW-1185">Reference proteome</keyword>
<dbReference type="Pfam" id="PF03401">
    <property type="entry name" value="TctC"/>
    <property type="match status" value="1"/>
</dbReference>
<gene>
    <name evidence="3" type="ORF">CI1B_49280</name>
</gene>
<dbReference type="InterPro" id="IPR042100">
    <property type="entry name" value="Bug_dom1"/>
</dbReference>
<organism evidence="3 4">
    <name type="scientific">Bradyrhizobium ivorense</name>
    <dbReference type="NCBI Taxonomy" id="2511166"/>
    <lineage>
        <taxon>Bacteria</taxon>
        <taxon>Pseudomonadati</taxon>
        <taxon>Pseudomonadota</taxon>
        <taxon>Alphaproteobacteria</taxon>
        <taxon>Hyphomicrobiales</taxon>
        <taxon>Nitrobacteraceae</taxon>
        <taxon>Bradyrhizobium</taxon>
    </lineage>
</organism>
<dbReference type="CDD" id="cd13578">
    <property type="entry name" value="PBP2_Bug27"/>
    <property type="match status" value="1"/>
</dbReference>
<evidence type="ECO:0008006" key="5">
    <source>
        <dbReference type="Google" id="ProtNLM"/>
    </source>
</evidence>
<name>A0A508TD01_9BRAD</name>
<dbReference type="RefSeq" id="WP_139861957.1">
    <property type="nucleotide sequence ID" value="NZ_CAADFC020000016.1"/>
</dbReference>
<dbReference type="EMBL" id="CAADFC020000016">
    <property type="protein sequence ID" value="VIO73322.1"/>
    <property type="molecule type" value="Genomic_DNA"/>
</dbReference>
<accession>A0A508TD01</accession>
<feature type="signal peptide" evidence="2">
    <location>
        <begin position="1"/>
        <end position="25"/>
    </location>
</feature>
<sequence length="325" mass="34695">MLTRRHLVGLAVIAAPAILSSRARAAEWPAKPVRIVVPFTPGGSTDITARLVGNRLQEVWGQTVVVENKPGAGGNIAADLVAHSEADGYTVFIVGPGMATNPFLYPSLSYDPVNDFAPVTMLITQPNLMCVPNSSPATSVQAFIAHCNANRGKVTYASSGNGTTLHLSGELFKRLARVEMTHIPYRGGAPAINDLIPGRVDVIFDNMPSILSHVQAGHVRALAVTTRQRVALVGEIPTLDESGVPGFDVFSWFAFFVPAKTPPEVIAKINADTNAALVHPPVKTRFEQLGANPKGSTPAELAAFLKSETDKWGPVIRDARIKLEN</sequence>
<keyword evidence="2" id="KW-0732">Signal</keyword>
<dbReference type="OrthoDB" id="8443386at2"/>
<dbReference type="Gene3D" id="3.40.190.10">
    <property type="entry name" value="Periplasmic binding protein-like II"/>
    <property type="match status" value="1"/>
</dbReference>
<evidence type="ECO:0000313" key="3">
    <source>
        <dbReference type="EMBL" id="VIO73322.1"/>
    </source>
</evidence>
<dbReference type="PANTHER" id="PTHR42928">
    <property type="entry name" value="TRICARBOXYLATE-BINDING PROTEIN"/>
    <property type="match status" value="1"/>
</dbReference>
<comment type="caution">
    <text evidence="3">The sequence shown here is derived from an EMBL/GenBank/DDBJ whole genome shotgun (WGS) entry which is preliminary data.</text>
</comment>
<protein>
    <recommendedName>
        <fullName evidence="5">Tripartite tricarboxylate transporter family receptor</fullName>
    </recommendedName>
</protein>
<dbReference type="PANTHER" id="PTHR42928:SF5">
    <property type="entry name" value="BLR1237 PROTEIN"/>
    <property type="match status" value="1"/>
</dbReference>
<evidence type="ECO:0000256" key="2">
    <source>
        <dbReference type="SAM" id="SignalP"/>
    </source>
</evidence>
<dbReference type="PIRSF" id="PIRSF017082">
    <property type="entry name" value="YflP"/>
    <property type="match status" value="1"/>
</dbReference>
<comment type="similarity">
    <text evidence="1">Belongs to the UPF0065 (bug) family.</text>
</comment>
<dbReference type="InterPro" id="IPR005064">
    <property type="entry name" value="BUG"/>
</dbReference>
<proteinExistence type="inferred from homology"/>